<protein>
    <submittedName>
        <fullName evidence="1">Uncharacterized protein</fullName>
    </submittedName>
</protein>
<proteinExistence type="predicted"/>
<organism evidence="1 2">
    <name type="scientific">Halalkalibacter oceani</name>
    <dbReference type="NCBI Taxonomy" id="1653776"/>
    <lineage>
        <taxon>Bacteria</taxon>
        <taxon>Bacillati</taxon>
        <taxon>Bacillota</taxon>
        <taxon>Bacilli</taxon>
        <taxon>Bacillales</taxon>
        <taxon>Bacillaceae</taxon>
        <taxon>Halalkalibacter</taxon>
    </lineage>
</organism>
<accession>A0A9X2DTY3</accession>
<gene>
    <name evidence="1" type="ORF">M3202_18545</name>
</gene>
<dbReference type="Proteomes" id="UP001139179">
    <property type="component" value="Unassembled WGS sequence"/>
</dbReference>
<comment type="caution">
    <text evidence="1">The sequence shown here is derived from an EMBL/GenBank/DDBJ whole genome shotgun (WGS) entry which is preliminary data.</text>
</comment>
<sequence>MRISLAGILSAFLIVILSLSLYSKYLSNEFEDITKNLEEGLALSIEQVQKEQQELIENGRNVMALVG</sequence>
<dbReference type="EMBL" id="JAMBOL010000027">
    <property type="protein sequence ID" value="MCM3716055.1"/>
    <property type="molecule type" value="Genomic_DNA"/>
</dbReference>
<name>A0A9X2DTY3_9BACI</name>
<dbReference type="AlphaFoldDB" id="A0A9X2DTY3"/>
<evidence type="ECO:0000313" key="2">
    <source>
        <dbReference type="Proteomes" id="UP001139179"/>
    </source>
</evidence>
<reference evidence="1" key="1">
    <citation type="submission" date="2022-05" db="EMBL/GenBank/DDBJ databases">
        <title>Comparative Genomics of Spacecraft Associated Microbes.</title>
        <authorList>
            <person name="Tran M.T."/>
            <person name="Wright A."/>
            <person name="Seuylemezian A."/>
            <person name="Eisen J."/>
            <person name="Coil D."/>
        </authorList>
    </citation>
    <scope>NUCLEOTIDE SEQUENCE</scope>
    <source>
        <strain evidence="1">214.1.1</strain>
    </source>
</reference>
<keyword evidence="2" id="KW-1185">Reference proteome</keyword>
<dbReference type="RefSeq" id="WP_251224735.1">
    <property type="nucleotide sequence ID" value="NZ_JAMBOL010000027.1"/>
</dbReference>
<evidence type="ECO:0000313" key="1">
    <source>
        <dbReference type="EMBL" id="MCM3716055.1"/>
    </source>
</evidence>